<evidence type="ECO:0000313" key="2">
    <source>
        <dbReference type="EMBL" id="CCM63644.1"/>
    </source>
</evidence>
<keyword evidence="1" id="KW-1133">Transmembrane helix</keyword>
<dbReference type="STRING" id="1229780.BN381_290003"/>
<keyword evidence="3" id="KW-1185">Reference proteome</keyword>
<protein>
    <submittedName>
        <fullName evidence="2">Uncharacterized protein</fullName>
    </submittedName>
</protein>
<evidence type="ECO:0000256" key="1">
    <source>
        <dbReference type="SAM" id="Phobius"/>
    </source>
</evidence>
<proteinExistence type="predicted"/>
<comment type="caution">
    <text evidence="2">The sequence shown here is derived from an EMBL/GenBank/DDBJ whole genome shotgun (WGS) entry which is preliminary data.</text>
</comment>
<feature type="transmembrane region" description="Helical" evidence="1">
    <location>
        <begin position="65"/>
        <end position="84"/>
    </location>
</feature>
<reference evidence="2 3" key="1">
    <citation type="journal article" date="2013" name="ISME J.">
        <title>Metabolic model for the filamentous 'Candidatus Microthrix parvicella' based on genomic and metagenomic analyses.</title>
        <authorList>
            <person name="Jon McIlroy S."/>
            <person name="Kristiansen R."/>
            <person name="Albertsen M."/>
            <person name="Michael Karst S."/>
            <person name="Rossetti S."/>
            <person name="Lund Nielsen J."/>
            <person name="Tandoi V."/>
            <person name="James Seviour R."/>
            <person name="Nielsen P.H."/>
        </authorList>
    </citation>
    <scope>NUCLEOTIDE SEQUENCE [LARGE SCALE GENOMIC DNA]</scope>
    <source>
        <strain evidence="2 3">RN1</strain>
    </source>
</reference>
<sequence length="87" mass="9755">MGWVDVATKRDLDHLGERVDLQFDQFEERMDLRCDKVEESMDLRFDATVANFRADLAESGRRMHAVVLTAIVAATSILAALSVFGPN</sequence>
<name>R4YYI9_9ACTN</name>
<accession>R4YYI9</accession>
<keyword evidence="1" id="KW-0472">Membrane</keyword>
<dbReference type="EMBL" id="CANL01000022">
    <property type="protein sequence ID" value="CCM63644.1"/>
    <property type="molecule type" value="Genomic_DNA"/>
</dbReference>
<evidence type="ECO:0000313" key="3">
    <source>
        <dbReference type="Proteomes" id="UP000018291"/>
    </source>
</evidence>
<dbReference type="AlphaFoldDB" id="R4YYI9"/>
<keyword evidence="1" id="KW-0812">Transmembrane</keyword>
<gene>
    <name evidence="2" type="ORF">BN381_290003</name>
</gene>
<dbReference type="RefSeq" id="WP_012226623.1">
    <property type="nucleotide sequence ID" value="NZ_HG422565.1"/>
</dbReference>
<organism evidence="2 3">
    <name type="scientific">Candidatus Neomicrothrix parvicella RN1</name>
    <dbReference type="NCBI Taxonomy" id="1229780"/>
    <lineage>
        <taxon>Bacteria</taxon>
        <taxon>Bacillati</taxon>
        <taxon>Actinomycetota</taxon>
        <taxon>Acidimicrobiia</taxon>
        <taxon>Acidimicrobiales</taxon>
        <taxon>Microthrixaceae</taxon>
        <taxon>Candidatus Neomicrothrix</taxon>
    </lineage>
</organism>
<dbReference type="Proteomes" id="UP000018291">
    <property type="component" value="Unassembled WGS sequence"/>
</dbReference>
<dbReference type="HOGENOM" id="CLU_2477610_0_0_11"/>